<feature type="transmembrane region" description="Helical" evidence="17">
    <location>
        <begin position="133"/>
        <end position="164"/>
    </location>
</feature>
<evidence type="ECO:0000256" key="3">
    <source>
        <dbReference type="ARBA" id="ARBA00022448"/>
    </source>
</evidence>
<feature type="transmembrane region" description="Helical" evidence="17">
    <location>
        <begin position="564"/>
        <end position="583"/>
    </location>
</feature>
<feature type="binding site" evidence="14">
    <location>
        <position position="429"/>
    </location>
    <ligand>
        <name>Na(+)</name>
        <dbReference type="ChEBI" id="CHEBI:29101"/>
        <label>1</label>
    </ligand>
</feature>
<evidence type="ECO:0000256" key="15">
    <source>
        <dbReference type="RuleBase" id="RU003732"/>
    </source>
</evidence>
<keyword evidence="12" id="KW-0739">Sodium transport</keyword>
<keyword evidence="9" id="KW-0406">Ion transport</keyword>
<dbReference type="PANTHER" id="PTHR11616">
    <property type="entry name" value="SODIUM/CHLORIDE DEPENDENT TRANSPORTER"/>
    <property type="match status" value="1"/>
</dbReference>
<evidence type="ECO:0000256" key="1">
    <source>
        <dbReference type="ARBA" id="ARBA00004141"/>
    </source>
</evidence>
<keyword evidence="6" id="KW-0029">Amino-acid transport</keyword>
<evidence type="ECO:0000256" key="10">
    <source>
        <dbReference type="ARBA" id="ARBA00023136"/>
    </source>
</evidence>
<sequence length="653" mass="72947">MELKGVHQQNGNSNGNIGAAAGPEGEESAPTTQTPTATATETTTEKVDAEKQQAERSNWGNGLEFLMSCISVSVGLGNVWRFPFTAYENGGGAFLIPYIIVLFLIGKPMYYLEMIMGQFTSQGTVKIWSVVPGFVGVGYGQAFATICIITYYSSLLALTLYYLFVSFQSVLPWSYCWDDWINCVNSRPQEETDSLLFSSSNITALANTDTDTGKLQSSSELYFLNVVIKEKLDISDGIGDPDWKLTLALFVSWVVIFLVIMRGVKSSGKAAYFLALFPYVVLFILLVRAVTLEGARDGIIFFLEPQWGELLNPTVWKNAVVQCFFSLAVGSGPIIMFASYNRFDHGIYRDAMIVTTLDTLTSLLGGITIFAILGNLAHNLQIENIRDVVRSGTGLAFISYPDAISKFQAVPQLFSVLFFFMLFVLGIGSIVALQSTIVTILCDQFKSWKYWKVALATSMCGFLMGLVYVTPGGQWILTLVDFYGGTYVVFILAIFELAGIVWIYGLQNFCDDIEFMCNRRVSLYWRVCWSFFTPVMMIVIFIYSMVTIEPITYSEQYFPESANVAGWLLFGIGAAQFPLWWMWHISHHREGSLGQSFVASLRPSDKWGPANPETRREWVIFKNDKAAQRATKKQSSKLGAFWQKLGHFCGSNN</sequence>
<evidence type="ECO:0000256" key="6">
    <source>
        <dbReference type="ARBA" id="ARBA00022970"/>
    </source>
</evidence>
<feature type="transmembrane region" description="Helical" evidence="17">
    <location>
        <begin position="92"/>
        <end position="112"/>
    </location>
</feature>
<protein>
    <recommendedName>
        <fullName evidence="15">Transporter</fullName>
    </recommendedName>
</protein>
<dbReference type="CDD" id="cd10324">
    <property type="entry name" value="SLC6sbd"/>
    <property type="match status" value="1"/>
</dbReference>
<keyword evidence="19" id="KW-1185">Reference proteome</keyword>
<keyword evidence="7 17" id="KW-1133">Transmembrane helix</keyword>
<feature type="binding site" evidence="14">
    <location>
        <position position="78"/>
    </location>
    <ligand>
        <name>Na(+)</name>
        <dbReference type="ChEBI" id="CHEBI:29101"/>
        <label>1</label>
    </ligand>
</feature>
<evidence type="ECO:0000256" key="7">
    <source>
        <dbReference type="ARBA" id="ARBA00022989"/>
    </source>
</evidence>
<evidence type="ECO:0000256" key="13">
    <source>
        <dbReference type="ARBA" id="ARBA00037785"/>
    </source>
</evidence>
<feature type="transmembrane region" description="Helical" evidence="17">
    <location>
        <begin position="319"/>
        <end position="340"/>
    </location>
</feature>
<reference evidence="19" key="1">
    <citation type="submission" date="2018-01" db="EMBL/GenBank/DDBJ databases">
        <authorList>
            <person name="Alioto T."/>
            <person name="Alioto T."/>
        </authorList>
    </citation>
    <scope>NUCLEOTIDE SEQUENCE [LARGE SCALE GENOMIC DNA]</scope>
</reference>
<dbReference type="GO" id="GO:0005886">
    <property type="term" value="C:plasma membrane"/>
    <property type="evidence" value="ECO:0007669"/>
    <property type="project" value="TreeGrafter"/>
</dbReference>
<dbReference type="GO" id="GO:0005283">
    <property type="term" value="F:amino acid:sodium symporter activity"/>
    <property type="evidence" value="ECO:0007669"/>
    <property type="project" value="TreeGrafter"/>
</dbReference>
<evidence type="ECO:0000256" key="9">
    <source>
        <dbReference type="ARBA" id="ARBA00023065"/>
    </source>
</evidence>
<evidence type="ECO:0000256" key="8">
    <source>
        <dbReference type="ARBA" id="ARBA00023053"/>
    </source>
</evidence>
<proteinExistence type="inferred from homology"/>
<dbReference type="SUPFAM" id="SSF161070">
    <property type="entry name" value="SNF-like"/>
    <property type="match status" value="1"/>
</dbReference>
<feature type="transmembrane region" description="Helical" evidence="17">
    <location>
        <begin position="416"/>
        <end position="441"/>
    </location>
</feature>
<dbReference type="NCBIfam" id="NF037979">
    <property type="entry name" value="Na_transp"/>
    <property type="match status" value="1"/>
</dbReference>
<feature type="compositionally biased region" description="Low complexity" evidence="16">
    <location>
        <begin position="10"/>
        <end position="42"/>
    </location>
</feature>
<dbReference type="OrthoDB" id="6581954at2759"/>
<keyword evidence="3 15" id="KW-0813">Transport</keyword>
<keyword evidence="10 17" id="KW-0472">Membrane</keyword>
<dbReference type="GO" id="GO:0015179">
    <property type="term" value="F:L-amino acid transmembrane transporter activity"/>
    <property type="evidence" value="ECO:0007669"/>
    <property type="project" value="TreeGrafter"/>
</dbReference>
<dbReference type="Proteomes" id="UP000268350">
    <property type="component" value="Unassembled WGS sequence"/>
</dbReference>
<feature type="region of interest" description="Disordered" evidence="16">
    <location>
        <begin position="1"/>
        <end position="54"/>
    </location>
</feature>
<dbReference type="InterPro" id="IPR000175">
    <property type="entry name" value="Na/ntran_symport"/>
</dbReference>
<feature type="transmembrane region" description="Helical" evidence="17">
    <location>
        <begin position="453"/>
        <end position="470"/>
    </location>
</feature>
<evidence type="ECO:0000313" key="19">
    <source>
        <dbReference type="Proteomes" id="UP000268350"/>
    </source>
</evidence>
<evidence type="ECO:0000313" key="18">
    <source>
        <dbReference type="EMBL" id="SPP78406.1"/>
    </source>
</evidence>
<feature type="transmembrane region" description="Helical" evidence="17">
    <location>
        <begin position="271"/>
        <end position="291"/>
    </location>
</feature>
<keyword evidence="14" id="KW-0479">Metal-binding</keyword>
<dbReference type="EMBL" id="OUUW01000003">
    <property type="protein sequence ID" value="SPP78406.1"/>
    <property type="molecule type" value="Genomic_DNA"/>
</dbReference>
<dbReference type="InterPro" id="IPR037272">
    <property type="entry name" value="SNS_sf"/>
</dbReference>
<dbReference type="AlphaFoldDB" id="A0A3B0JYF6"/>
<feature type="transmembrane region" description="Helical" evidence="17">
    <location>
        <begin position="523"/>
        <end position="544"/>
    </location>
</feature>
<dbReference type="Pfam" id="PF00209">
    <property type="entry name" value="SNF"/>
    <property type="match status" value="1"/>
</dbReference>
<dbReference type="OMA" id="LQNFCDD"/>
<feature type="transmembrane region" description="Helical" evidence="17">
    <location>
        <begin position="482"/>
        <end position="503"/>
    </location>
</feature>
<dbReference type="PROSITE" id="PS00610">
    <property type="entry name" value="NA_NEUROTRAN_SYMP_1"/>
    <property type="match status" value="1"/>
</dbReference>
<keyword evidence="11" id="KW-0325">Glycoprotein</keyword>
<evidence type="ECO:0000256" key="11">
    <source>
        <dbReference type="ARBA" id="ARBA00023180"/>
    </source>
</evidence>
<comment type="similarity">
    <text evidence="2 15">Belongs to the sodium:neurotransmitter symporter (SNF) (TC 2.A.22) family.</text>
</comment>
<feature type="binding site" evidence="14">
    <location>
        <position position="74"/>
    </location>
    <ligand>
        <name>Na(+)</name>
        <dbReference type="ChEBI" id="CHEBI:29101"/>
        <label>1</label>
    </ligand>
</feature>
<evidence type="ECO:0000256" key="12">
    <source>
        <dbReference type="ARBA" id="ARBA00023201"/>
    </source>
</evidence>
<comment type="function">
    <text evidence="13">Unusual broad substrate spectrum amino acid:sodium cotransporter that promotes absorption of the D isomers of essential amino acids. Neutral amino acids are the preferred substrates, especially methionine and phenylalanine.</text>
</comment>
<organism evidence="18 19">
    <name type="scientific">Drosophila guanche</name>
    <name type="common">Fruit fly</name>
    <dbReference type="NCBI Taxonomy" id="7266"/>
    <lineage>
        <taxon>Eukaryota</taxon>
        <taxon>Metazoa</taxon>
        <taxon>Ecdysozoa</taxon>
        <taxon>Arthropoda</taxon>
        <taxon>Hexapoda</taxon>
        <taxon>Insecta</taxon>
        <taxon>Pterygota</taxon>
        <taxon>Neoptera</taxon>
        <taxon>Endopterygota</taxon>
        <taxon>Diptera</taxon>
        <taxon>Brachycera</taxon>
        <taxon>Muscomorpha</taxon>
        <taxon>Ephydroidea</taxon>
        <taxon>Drosophilidae</taxon>
        <taxon>Drosophila</taxon>
        <taxon>Sophophora</taxon>
    </lineage>
</organism>
<feature type="binding site" evidence="14">
    <location>
        <position position="326"/>
    </location>
    <ligand>
        <name>Na(+)</name>
        <dbReference type="ChEBI" id="CHEBI:29101"/>
        <label>1</label>
    </ligand>
</feature>
<keyword evidence="8 14" id="KW-0915">Sodium</keyword>
<dbReference type="PROSITE" id="PS50267">
    <property type="entry name" value="NA_NEUROTRAN_SYMP_3"/>
    <property type="match status" value="1"/>
</dbReference>
<dbReference type="PANTHER" id="PTHR11616:SF321">
    <property type="entry name" value="SODIUM-DEPENDENT NUTRIENT AMINO ACID TRANSPORTER 1-RELATED"/>
    <property type="match status" value="1"/>
</dbReference>
<evidence type="ECO:0000256" key="17">
    <source>
        <dbReference type="SAM" id="Phobius"/>
    </source>
</evidence>
<feature type="transmembrane region" description="Helical" evidence="17">
    <location>
        <begin position="352"/>
        <end position="373"/>
    </location>
</feature>
<keyword evidence="5 15" id="KW-0769">Symport</keyword>
<dbReference type="GO" id="GO:0046872">
    <property type="term" value="F:metal ion binding"/>
    <property type="evidence" value="ECO:0007669"/>
    <property type="project" value="UniProtKB-KW"/>
</dbReference>
<evidence type="ECO:0000256" key="4">
    <source>
        <dbReference type="ARBA" id="ARBA00022692"/>
    </source>
</evidence>
<feature type="binding site" evidence="14">
    <location>
        <position position="425"/>
    </location>
    <ligand>
        <name>Na(+)</name>
        <dbReference type="ChEBI" id="CHEBI:29101"/>
        <label>1</label>
    </ligand>
</feature>
<evidence type="ECO:0000256" key="2">
    <source>
        <dbReference type="ARBA" id="ARBA00006459"/>
    </source>
</evidence>
<feature type="transmembrane region" description="Helical" evidence="17">
    <location>
        <begin position="245"/>
        <end position="264"/>
    </location>
</feature>
<keyword evidence="4 15" id="KW-0812">Transmembrane</keyword>
<accession>A0A3B0JYF6</accession>
<gene>
    <name evidence="18" type="ORF">DGUA_6G011049</name>
</gene>
<evidence type="ECO:0000256" key="14">
    <source>
        <dbReference type="PIRSR" id="PIRSR600175-1"/>
    </source>
</evidence>
<feature type="compositionally biased region" description="Basic and acidic residues" evidence="16">
    <location>
        <begin position="43"/>
        <end position="54"/>
    </location>
</feature>
<name>A0A3B0JYF6_DROGU</name>
<dbReference type="GO" id="GO:0089718">
    <property type="term" value="P:amino acid import across plasma membrane"/>
    <property type="evidence" value="ECO:0007669"/>
    <property type="project" value="TreeGrafter"/>
</dbReference>
<evidence type="ECO:0000256" key="16">
    <source>
        <dbReference type="SAM" id="MobiDB-lite"/>
    </source>
</evidence>
<dbReference type="PRINTS" id="PR00176">
    <property type="entry name" value="NANEUSMPORT"/>
</dbReference>
<evidence type="ECO:0000256" key="5">
    <source>
        <dbReference type="ARBA" id="ARBA00022847"/>
    </source>
</evidence>
<comment type="subcellular location">
    <subcellularLocation>
        <location evidence="1">Membrane</location>
        <topology evidence="1">Multi-pass membrane protein</topology>
    </subcellularLocation>
</comment>